<evidence type="ECO:0000256" key="1">
    <source>
        <dbReference type="SAM" id="MobiDB-lite"/>
    </source>
</evidence>
<gene>
    <name evidence="2" type="ORF">DESPIGER_1863</name>
</gene>
<dbReference type="Proteomes" id="UP000186323">
    <property type="component" value="Chromosome I"/>
</dbReference>
<dbReference type="EMBL" id="LT630450">
    <property type="protein sequence ID" value="SFV73692.1"/>
    <property type="molecule type" value="Genomic_DNA"/>
</dbReference>
<dbReference type="AlphaFoldDB" id="A0A1K1LG46"/>
<sequence>MSVRGVMGNPRPGRGCGARSGGRGAGTEGCGKVVNWPLKYL</sequence>
<proteinExistence type="predicted"/>
<dbReference type="KEGG" id="dpg:DESPIGER_1863"/>
<feature type="region of interest" description="Disordered" evidence="1">
    <location>
        <begin position="1"/>
        <end position="31"/>
    </location>
</feature>
<evidence type="ECO:0000313" key="3">
    <source>
        <dbReference type="Proteomes" id="UP000186323"/>
    </source>
</evidence>
<evidence type="ECO:0000313" key="2">
    <source>
        <dbReference type="EMBL" id="SFV73692.1"/>
    </source>
</evidence>
<accession>A0A1K1LG46</accession>
<name>A0A1K1LG46_9BACT</name>
<organism evidence="2 3">
    <name type="scientific">Desulfovibrio piger</name>
    <dbReference type="NCBI Taxonomy" id="901"/>
    <lineage>
        <taxon>Bacteria</taxon>
        <taxon>Pseudomonadati</taxon>
        <taxon>Thermodesulfobacteriota</taxon>
        <taxon>Desulfovibrionia</taxon>
        <taxon>Desulfovibrionales</taxon>
        <taxon>Desulfovibrionaceae</taxon>
        <taxon>Desulfovibrio</taxon>
    </lineage>
</organism>
<protein>
    <submittedName>
        <fullName evidence="2">Uncharacterized protein</fullName>
    </submittedName>
</protein>
<feature type="compositionally biased region" description="Gly residues" evidence="1">
    <location>
        <begin position="14"/>
        <end position="29"/>
    </location>
</feature>
<reference evidence="3" key="1">
    <citation type="submission" date="2016-10" db="EMBL/GenBank/DDBJ databases">
        <authorList>
            <person name="Wegmann U."/>
        </authorList>
    </citation>
    <scope>NUCLEOTIDE SEQUENCE [LARGE SCALE GENOMIC DNA]</scope>
</reference>
<keyword evidence="3" id="KW-1185">Reference proteome</keyword>